<evidence type="ECO:0000256" key="1">
    <source>
        <dbReference type="SAM" id="MobiDB-lite"/>
    </source>
</evidence>
<feature type="compositionally biased region" description="Low complexity" evidence="1">
    <location>
        <begin position="20"/>
        <end position="40"/>
    </location>
</feature>
<dbReference type="EMBL" id="LFIW01002504">
    <property type="protein sequence ID" value="KZL68396.1"/>
    <property type="molecule type" value="Genomic_DNA"/>
</dbReference>
<name>A0A166QVE3_COLIC</name>
<dbReference type="STRING" id="1573173.A0A166QVE3"/>
<feature type="compositionally biased region" description="Polar residues" evidence="1">
    <location>
        <begin position="216"/>
        <end position="234"/>
    </location>
</feature>
<sequence>MFSVAGPVPIFSERTSWDFRPAVSSPLSSSPARAASPLSPIDDNTVRHTQSSPIPQPKFKYASRPARPNPVVRKREEAQESRRKLFLQNVRQRADDRSYQRRDMEGTLLKSDWDRDMRQRYYAKQLEGDAMFSEADIDDAAAIARERIQNIPDDVEDMMVDAIAQAEQDELDALLLSHDQSSEPPHSTYSSQSQSMQSDAFSISDDEDYDALFMNLVSQESSEPDASSQQMDMS</sequence>
<proteinExistence type="predicted"/>
<keyword evidence="3" id="KW-1185">Reference proteome</keyword>
<feature type="compositionally biased region" description="Polar residues" evidence="1">
    <location>
        <begin position="178"/>
        <end position="189"/>
    </location>
</feature>
<evidence type="ECO:0000313" key="3">
    <source>
        <dbReference type="Proteomes" id="UP000076584"/>
    </source>
</evidence>
<gene>
    <name evidence="2" type="ORF">CI238_00065</name>
</gene>
<accession>A0A166QVE3</accession>
<evidence type="ECO:0000313" key="2">
    <source>
        <dbReference type="EMBL" id="KZL68396.1"/>
    </source>
</evidence>
<comment type="caution">
    <text evidence="2">The sequence shown here is derived from an EMBL/GenBank/DDBJ whole genome shotgun (WGS) entry which is preliminary data.</text>
</comment>
<organism evidence="2 3">
    <name type="scientific">Colletotrichum incanum</name>
    <name type="common">Soybean anthracnose fungus</name>
    <dbReference type="NCBI Taxonomy" id="1573173"/>
    <lineage>
        <taxon>Eukaryota</taxon>
        <taxon>Fungi</taxon>
        <taxon>Dikarya</taxon>
        <taxon>Ascomycota</taxon>
        <taxon>Pezizomycotina</taxon>
        <taxon>Sordariomycetes</taxon>
        <taxon>Hypocreomycetidae</taxon>
        <taxon>Glomerellales</taxon>
        <taxon>Glomerellaceae</taxon>
        <taxon>Colletotrichum</taxon>
        <taxon>Colletotrichum spaethianum species complex</taxon>
    </lineage>
</organism>
<dbReference type="Proteomes" id="UP000076584">
    <property type="component" value="Unassembled WGS sequence"/>
</dbReference>
<feature type="region of interest" description="Disordered" evidence="1">
    <location>
        <begin position="20"/>
        <end position="80"/>
    </location>
</feature>
<dbReference type="AlphaFoldDB" id="A0A166QVE3"/>
<reference evidence="2 3" key="1">
    <citation type="submission" date="2015-06" db="EMBL/GenBank/DDBJ databases">
        <title>Survival trade-offs in plant roots during colonization by closely related pathogenic and mutualistic fungi.</title>
        <authorList>
            <person name="Hacquard S."/>
            <person name="Kracher B."/>
            <person name="Hiruma K."/>
            <person name="Weinman A."/>
            <person name="Muench P."/>
            <person name="Garrido Oter R."/>
            <person name="Ver Loren van Themaat E."/>
            <person name="Dallerey J.-F."/>
            <person name="Damm U."/>
            <person name="Henrissat B."/>
            <person name="Lespinet O."/>
            <person name="Thon M."/>
            <person name="Kemen E."/>
            <person name="McHardy A.C."/>
            <person name="Schulze-Lefert P."/>
            <person name="O'Connell R.J."/>
        </authorList>
    </citation>
    <scope>NUCLEOTIDE SEQUENCE [LARGE SCALE GENOMIC DNA]</scope>
    <source>
        <strain evidence="2 3">MAFF 238704</strain>
    </source>
</reference>
<dbReference type="OrthoDB" id="5279705at2759"/>
<protein>
    <submittedName>
        <fullName evidence="2">Uncharacterized protein</fullName>
    </submittedName>
</protein>
<feature type="region of interest" description="Disordered" evidence="1">
    <location>
        <begin position="178"/>
        <end position="234"/>
    </location>
</feature>